<gene>
    <name evidence="4" type="ORF">S01H1_55252</name>
</gene>
<dbReference type="Pfam" id="PF00352">
    <property type="entry name" value="TBP"/>
    <property type="match status" value="1"/>
</dbReference>
<dbReference type="GO" id="GO:0003677">
    <property type="term" value="F:DNA binding"/>
    <property type="evidence" value="ECO:0007669"/>
    <property type="project" value="UniProtKB-KW"/>
</dbReference>
<organism evidence="4">
    <name type="scientific">marine sediment metagenome</name>
    <dbReference type="NCBI Taxonomy" id="412755"/>
    <lineage>
        <taxon>unclassified sequences</taxon>
        <taxon>metagenomes</taxon>
        <taxon>ecological metagenomes</taxon>
    </lineage>
</organism>
<dbReference type="AlphaFoldDB" id="X0VZB6"/>
<evidence type="ECO:0000256" key="1">
    <source>
        <dbReference type="ARBA" id="ARBA00005560"/>
    </source>
</evidence>
<dbReference type="Gene3D" id="3.30.310.10">
    <property type="entry name" value="TATA-Binding Protein"/>
    <property type="match status" value="1"/>
</dbReference>
<proteinExistence type="inferred from homology"/>
<dbReference type="PRINTS" id="PR00686">
    <property type="entry name" value="TIFACTORIID"/>
</dbReference>
<accession>X0VZB6</accession>
<evidence type="ECO:0000313" key="4">
    <source>
        <dbReference type="EMBL" id="GAG23819.1"/>
    </source>
</evidence>
<keyword evidence="2" id="KW-0238">DNA-binding</keyword>
<feature type="non-terminal residue" evidence="4">
    <location>
        <position position="1"/>
    </location>
</feature>
<keyword evidence="3" id="KW-0804">Transcription</keyword>
<protein>
    <recommendedName>
        <fullName evidence="5">TATA-box-binding protein</fullName>
    </recommendedName>
</protein>
<dbReference type="PANTHER" id="PTHR10126">
    <property type="entry name" value="TATA-BOX BINDING PROTEIN"/>
    <property type="match status" value="1"/>
</dbReference>
<dbReference type="InterPro" id="IPR012295">
    <property type="entry name" value="TBP_dom_sf"/>
</dbReference>
<dbReference type="GO" id="GO:0006352">
    <property type="term" value="P:DNA-templated transcription initiation"/>
    <property type="evidence" value="ECO:0007669"/>
    <property type="project" value="InterPro"/>
</dbReference>
<evidence type="ECO:0000256" key="2">
    <source>
        <dbReference type="ARBA" id="ARBA00023125"/>
    </source>
</evidence>
<sequence>IKIKIKPVVKIQNIVASGSVGMDLNLNVLAMKLNNTEYEPEQFPGLVYKIPEAKATFLLFSNGKVVCTGTKSEKEVHAALDMLIVNLKKVKA</sequence>
<dbReference type="SUPFAM" id="SSF55945">
    <property type="entry name" value="TATA-box binding protein-like"/>
    <property type="match status" value="1"/>
</dbReference>
<dbReference type="FunFam" id="3.30.310.10:FF:000007">
    <property type="entry name" value="TATA-box-binding protein"/>
    <property type="match status" value="1"/>
</dbReference>
<comment type="similarity">
    <text evidence="1">Belongs to the TBP family.</text>
</comment>
<name>X0VZB6_9ZZZZ</name>
<evidence type="ECO:0000256" key="3">
    <source>
        <dbReference type="ARBA" id="ARBA00023163"/>
    </source>
</evidence>
<dbReference type="InterPro" id="IPR000814">
    <property type="entry name" value="TBP"/>
</dbReference>
<reference evidence="4" key="1">
    <citation type="journal article" date="2014" name="Front. Microbiol.">
        <title>High frequency of phylogenetically diverse reductive dehalogenase-homologous genes in deep subseafloor sedimentary metagenomes.</title>
        <authorList>
            <person name="Kawai M."/>
            <person name="Futagami T."/>
            <person name="Toyoda A."/>
            <person name="Takaki Y."/>
            <person name="Nishi S."/>
            <person name="Hori S."/>
            <person name="Arai W."/>
            <person name="Tsubouchi T."/>
            <person name="Morono Y."/>
            <person name="Uchiyama I."/>
            <person name="Ito T."/>
            <person name="Fujiyama A."/>
            <person name="Inagaki F."/>
            <person name="Takami H."/>
        </authorList>
    </citation>
    <scope>NUCLEOTIDE SEQUENCE</scope>
    <source>
        <strain evidence="4">Expedition CK06-06</strain>
    </source>
</reference>
<comment type="caution">
    <text evidence="4">The sequence shown here is derived from an EMBL/GenBank/DDBJ whole genome shotgun (WGS) entry which is preliminary data.</text>
</comment>
<dbReference type="EMBL" id="BARS01035905">
    <property type="protein sequence ID" value="GAG23819.1"/>
    <property type="molecule type" value="Genomic_DNA"/>
</dbReference>
<evidence type="ECO:0008006" key="5">
    <source>
        <dbReference type="Google" id="ProtNLM"/>
    </source>
</evidence>